<dbReference type="AlphaFoldDB" id="A0A5B7H9U6"/>
<dbReference type="Proteomes" id="UP000324222">
    <property type="component" value="Unassembled WGS sequence"/>
</dbReference>
<organism evidence="2 3">
    <name type="scientific">Portunus trituberculatus</name>
    <name type="common">Swimming crab</name>
    <name type="synonym">Neptunus trituberculatus</name>
    <dbReference type="NCBI Taxonomy" id="210409"/>
    <lineage>
        <taxon>Eukaryota</taxon>
        <taxon>Metazoa</taxon>
        <taxon>Ecdysozoa</taxon>
        <taxon>Arthropoda</taxon>
        <taxon>Crustacea</taxon>
        <taxon>Multicrustacea</taxon>
        <taxon>Malacostraca</taxon>
        <taxon>Eumalacostraca</taxon>
        <taxon>Eucarida</taxon>
        <taxon>Decapoda</taxon>
        <taxon>Pleocyemata</taxon>
        <taxon>Brachyura</taxon>
        <taxon>Eubrachyura</taxon>
        <taxon>Portunoidea</taxon>
        <taxon>Portunidae</taxon>
        <taxon>Portuninae</taxon>
        <taxon>Portunus</taxon>
    </lineage>
</organism>
<name>A0A5B7H9U6_PORTR</name>
<keyword evidence="3" id="KW-1185">Reference proteome</keyword>
<proteinExistence type="predicted"/>
<evidence type="ECO:0000313" key="3">
    <source>
        <dbReference type="Proteomes" id="UP000324222"/>
    </source>
</evidence>
<feature type="region of interest" description="Disordered" evidence="1">
    <location>
        <begin position="54"/>
        <end position="76"/>
    </location>
</feature>
<comment type="caution">
    <text evidence="2">The sequence shown here is derived from an EMBL/GenBank/DDBJ whole genome shotgun (WGS) entry which is preliminary data.</text>
</comment>
<dbReference type="EMBL" id="VSRR010029470">
    <property type="protein sequence ID" value="MPC69471.1"/>
    <property type="molecule type" value="Genomic_DNA"/>
</dbReference>
<evidence type="ECO:0000256" key="1">
    <source>
        <dbReference type="SAM" id="MobiDB-lite"/>
    </source>
</evidence>
<evidence type="ECO:0000313" key="2">
    <source>
        <dbReference type="EMBL" id="MPC69471.1"/>
    </source>
</evidence>
<accession>A0A5B7H9U6</accession>
<gene>
    <name evidence="2" type="ORF">E2C01_063697</name>
</gene>
<feature type="compositionally biased region" description="Polar residues" evidence="1">
    <location>
        <begin position="63"/>
        <end position="76"/>
    </location>
</feature>
<sequence>MVAYHALRCDRFVRLNHSGIVTLCSASDGDMTPLTAPVASQTLHRAGRPSVLSNRQGCEESEQWQPEQPVISPSSCRPSVGRVLRALRKRAGAVRVKSGEGIGGGMEKPHSFCGRPLRTWRE</sequence>
<reference evidence="2 3" key="1">
    <citation type="submission" date="2019-05" db="EMBL/GenBank/DDBJ databases">
        <title>Another draft genome of Portunus trituberculatus and its Hox gene families provides insights of decapod evolution.</title>
        <authorList>
            <person name="Jeong J.-H."/>
            <person name="Song I."/>
            <person name="Kim S."/>
            <person name="Choi T."/>
            <person name="Kim D."/>
            <person name="Ryu S."/>
            <person name="Kim W."/>
        </authorList>
    </citation>
    <scope>NUCLEOTIDE SEQUENCE [LARGE SCALE GENOMIC DNA]</scope>
    <source>
        <tissue evidence="2">Muscle</tissue>
    </source>
</reference>
<protein>
    <submittedName>
        <fullName evidence="2">Uncharacterized protein</fullName>
    </submittedName>
</protein>
<feature type="region of interest" description="Disordered" evidence="1">
    <location>
        <begin position="96"/>
        <end position="122"/>
    </location>
</feature>